<dbReference type="InterPro" id="IPR039657">
    <property type="entry name" value="Dimethylallyltransferase"/>
</dbReference>
<protein>
    <recommendedName>
        <fullName evidence="10">tRNA dimethylallyltransferase</fullName>
        <ecNumber evidence="10">2.5.1.75</ecNumber>
    </recommendedName>
    <alternativeName>
        <fullName evidence="10">Dimethylallyl diphosphate:tRNA dimethylallyltransferase</fullName>
        <shortName evidence="10">DMAPP:tRNA dimethylallyltransferase</shortName>
        <shortName evidence="10">DMATase</shortName>
    </alternativeName>
    <alternativeName>
        <fullName evidence="10">Isopentenyl-diphosphate:tRNA isopentenyltransferase</fullName>
        <shortName evidence="10">IPP transferase</shortName>
        <shortName evidence="10">IPPT</shortName>
        <shortName evidence="10">IPTase</shortName>
    </alternativeName>
</protein>
<evidence type="ECO:0000256" key="3">
    <source>
        <dbReference type="ARBA" id="ARBA00005842"/>
    </source>
</evidence>
<comment type="function">
    <text evidence="2 10 12">Catalyzes the transfer of a dimethylallyl group onto the adenine at position 37 in tRNAs that read codons beginning with uridine, leading to the formation of N6-(dimethylallyl)adenosine (i(6)A).</text>
</comment>
<dbReference type="InterPro" id="IPR018022">
    <property type="entry name" value="IPT"/>
</dbReference>
<evidence type="ECO:0000256" key="10">
    <source>
        <dbReference type="HAMAP-Rule" id="MF_00185"/>
    </source>
</evidence>
<dbReference type="GO" id="GO:0005524">
    <property type="term" value="F:ATP binding"/>
    <property type="evidence" value="ECO:0007669"/>
    <property type="project" value="UniProtKB-UniRule"/>
</dbReference>
<evidence type="ECO:0000256" key="5">
    <source>
        <dbReference type="ARBA" id="ARBA00022694"/>
    </source>
</evidence>
<comment type="caution">
    <text evidence="14">The sequence shown here is derived from an EMBL/GenBank/DDBJ whole genome shotgun (WGS) entry which is preliminary data.</text>
</comment>
<feature type="site" description="Interaction with substrate tRNA" evidence="10">
    <location>
        <position position="110"/>
    </location>
</feature>
<dbReference type="EC" id="2.5.1.75" evidence="10"/>
<sequence length="319" mass="35361">MLVTIVGPTASGKSDLALDLAEALLAEAAFTKRFPGGVEIVGADAFQLYRGMDIGTAKTPPEERRGIPHHQIDVLWPDTEASVAAYQRHAREDVLAIQNRQALPLVVGGSGLYVRALTDNLEFPPTDPEVRAHFQQLADREGGEKLHEMLEACDPQAAAQIEPKNTRRLVRALEVIELTGKPFTATLPDGTYWQKDTRQFYLIPDPQVLDERINARAKAMFVGGLLDETEKLLADQAHPLGVTAAKATGYREAIAVLRGDMTVPEAVESTALSTRQLSRRQIKWFRRDKRLVSLHPEVGLNRETIMEDIVTLESRESRT</sequence>
<evidence type="ECO:0000256" key="12">
    <source>
        <dbReference type="RuleBase" id="RU003784"/>
    </source>
</evidence>
<dbReference type="AlphaFoldDB" id="A0A7K0K2V3"/>
<gene>
    <name evidence="10 14" type="primary">miaA</name>
    <name evidence="14" type="ORF">FYJ63_06170</name>
</gene>
<dbReference type="GO" id="GO:0052381">
    <property type="term" value="F:tRNA dimethylallyltransferase activity"/>
    <property type="evidence" value="ECO:0007669"/>
    <property type="project" value="UniProtKB-UniRule"/>
</dbReference>
<feature type="binding site" evidence="10">
    <location>
        <begin position="7"/>
        <end position="14"/>
    </location>
    <ligand>
        <name>ATP</name>
        <dbReference type="ChEBI" id="CHEBI:30616"/>
    </ligand>
</feature>
<keyword evidence="7 10" id="KW-0067">ATP-binding</keyword>
<keyword evidence="6 10" id="KW-0547">Nucleotide-binding</keyword>
<keyword evidence="4 10" id="KW-0808">Transferase</keyword>
<dbReference type="SUPFAM" id="SSF52540">
    <property type="entry name" value="P-loop containing nucleoside triphosphate hydrolases"/>
    <property type="match status" value="2"/>
</dbReference>
<evidence type="ECO:0000256" key="9">
    <source>
        <dbReference type="ARBA" id="ARBA00049563"/>
    </source>
</evidence>
<evidence type="ECO:0000256" key="13">
    <source>
        <dbReference type="RuleBase" id="RU003785"/>
    </source>
</evidence>
<comment type="similarity">
    <text evidence="3 10 13">Belongs to the IPP transferase family.</text>
</comment>
<comment type="subunit">
    <text evidence="10">Monomer.</text>
</comment>
<dbReference type="InterPro" id="IPR027417">
    <property type="entry name" value="P-loop_NTPase"/>
</dbReference>
<evidence type="ECO:0000256" key="11">
    <source>
        <dbReference type="RuleBase" id="RU003783"/>
    </source>
</evidence>
<keyword evidence="8 10" id="KW-0460">Magnesium</keyword>
<dbReference type="EMBL" id="VUMY01000009">
    <property type="protein sequence ID" value="MST49821.1"/>
    <property type="molecule type" value="Genomic_DNA"/>
</dbReference>
<dbReference type="PANTHER" id="PTHR11088:SF60">
    <property type="entry name" value="TRNA DIMETHYLALLYLTRANSFERASE"/>
    <property type="match status" value="1"/>
</dbReference>
<reference evidence="14 15" key="1">
    <citation type="submission" date="2019-08" db="EMBL/GenBank/DDBJ databases">
        <title>In-depth cultivation of the pig gut microbiome towards novel bacterial diversity and tailored functional studies.</title>
        <authorList>
            <person name="Wylensek D."/>
            <person name="Hitch T.C.A."/>
            <person name="Clavel T."/>
        </authorList>
    </citation>
    <scope>NUCLEOTIDE SEQUENCE [LARGE SCALE GENOMIC DNA]</scope>
    <source>
        <strain evidence="14 15">RF-GAM-744-WT-7</strain>
    </source>
</reference>
<feature type="binding site" evidence="10">
    <location>
        <begin position="9"/>
        <end position="14"/>
    </location>
    <ligand>
        <name>substrate</name>
    </ligand>
</feature>
<dbReference type="NCBIfam" id="TIGR00174">
    <property type="entry name" value="miaA"/>
    <property type="match status" value="1"/>
</dbReference>
<evidence type="ECO:0000256" key="8">
    <source>
        <dbReference type="ARBA" id="ARBA00022842"/>
    </source>
</evidence>
<dbReference type="Gene3D" id="3.40.50.300">
    <property type="entry name" value="P-loop containing nucleotide triphosphate hydrolases"/>
    <property type="match status" value="1"/>
</dbReference>
<dbReference type="PANTHER" id="PTHR11088">
    <property type="entry name" value="TRNA DIMETHYLALLYLTRANSFERASE"/>
    <property type="match status" value="1"/>
</dbReference>
<evidence type="ECO:0000256" key="7">
    <source>
        <dbReference type="ARBA" id="ARBA00022840"/>
    </source>
</evidence>
<dbReference type="GO" id="GO:0006400">
    <property type="term" value="P:tRNA modification"/>
    <property type="evidence" value="ECO:0007669"/>
    <property type="project" value="TreeGrafter"/>
</dbReference>
<comment type="catalytic activity">
    <reaction evidence="9 10 11">
        <text>adenosine(37) in tRNA + dimethylallyl diphosphate = N(6)-dimethylallyladenosine(37) in tRNA + diphosphate</text>
        <dbReference type="Rhea" id="RHEA:26482"/>
        <dbReference type="Rhea" id="RHEA-COMP:10162"/>
        <dbReference type="Rhea" id="RHEA-COMP:10375"/>
        <dbReference type="ChEBI" id="CHEBI:33019"/>
        <dbReference type="ChEBI" id="CHEBI:57623"/>
        <dbReference type="ChEBI" id="CHEBI:74411"/>
        <dbReference type="ChEBI" id="CHEBI:74415"/>
        <dbReference type="EC" id="2.5.1.75"/>
    </reaction>
</comment>
<dbReference type="Proteomes" id="UP000442535">
    <property type="component" value="Unassembled WGS sequence"/>
</dbReference>
<dbReference type="RefSeq" id="WP_154544852.1">
    <property type="nucleotide sequence ID" value="NZ_VUMY01000009.1"/>
</dbReference>
<name>A0A7K0K2V3_9ACTO</name>
<evidence type="ECO:0000313" key="14">
    <source>
        <dbReference type="EMBL" id="MST49821.1"/>
    </source>
</evidence>
<evidence type="ECO:0000256" key="2">
    <source>
        <dbReference type="ARBA" id="ARBA00003213"/>
    </source>
</evidence>
<keyword evidence="5 10" id="KW-0819">tRNA processing</keyword>
<comment type="caution">
    <text evidence="10">Lacks conserved residue(s) required for the propagation of feature annotation.</text>
</comment>
<evidence type="ECO:0000313" key="15">
    <source>
        <dbReference type="Proteomes" id="UP000442535"/>
    </source>
</evidence>
<dbReference type="Pfam" id="PF01715">
    <property type="entry name" value="IPPT"/>
    <property type="match status" value="1"/>
</dbReference>
<proteinExistence type="inferred from homology"/>
<dbReference type="FunFam" id="1.10.20.140:FF:000001">
    <property type="entry name" value="tRNA dimethylallyltransferase"/>
    <property type="match status" value="1"/>
</dbReference>
<evidence type="ECO:0000256" key="1">
    <source>
        <dbReference type="ARBA" id="ARBA00001946"/>
    </source>
</evidence>
<evidence type="ECO:0000256" key="6">
    <source>
        <dbReference type="ARBA" id="ARBA00022741"/>
    </source>
</evidence>
<dbReference type="HAMAP" id="MF_00185">
    <property type="entry name" value="IPP_trans"/>
    <property type="match status" value="1"/>
</dbReference>
<keyword evidence="15" id="KW-1185">Reference proteome</keyword>
<organism evidence="14 15">
    <name type="scientific">Mobiluncus porci</name>
    <dbReference type="NCBI Taxonomy" id="2652278"/>
    <lineage>
        <taxon>Bacteria</taxon>
        <taxon>Bacillati</taxon>
        <taxon>Actinomycetota</taxon>
        <taxon>Actinomycetes</taxon>
        <taxon>Actinomycetales</taxon>
        <taxon>Actinomycetaceae</taxon>
        <taxon>Mobiluncus</taxon>
    </lineage>
</organism>
<evidence type="ECO:0000256" key="4">
    <source>
        <dbReference type="ARBA" id="ARBA00022679"/>
    </source>
</evidence>
<dbReference type="Gene3D" id="1.10.20.140">
    <property type="match status" value="1"/>
</dbReference>
<feature type="site" description="Interaction with substrate tRNA" evidence="10">
    <location>
        <position position="131"/>
    </location>
</feature>
<comment type="cofactor">
    <cofactor evidence="1 10">
        <name>Mg(2+)</name>
        <dbReference type="ChEBI" id="CHEBI:18420"/>
    </cofactor>
</comment>
<accession>A0A7K0K2V3</accession>